<keyword evidence="5" id="KW-0175">Coiled coil</keyword>
<dbReference type="NCBIfam" id="TIGR02348">
    <property type="entry name" value="GroEL"/>
    <property type="match status" value="1"/>
</dbReference>
<dbReference type="InterPro" id="IPR027413">
    <property type="entry name" value="GROEL-like_equatorial_sf"/>
</dbReference>
<dbReference type="CDD" id="cd03344">
    <property type="entry name" value="GroEL"/>
    <property type="match status" value="1"/>
</dbReference>
<evidence type="ECO:0000256" key="3">
    <source>
        <dbReference type="ARBA" id="ARBA00022840"/>
    </source>
</evidence>
<comment type="similarity">
    <text evidence="1">Belongs to the chaperonin (HSP60) family.</text>
</comment>
<dbReference type="InterPro" id="IPR027409">
    <property type="entry name" value="GroEL-like_apical_dom_sf"/>
</dbReference>
<keyword evidence="2" id="KW-0547">Nucleotide-binding</keyword>
<keyword evidence="3" id="KW-0067">ATP-binding</keyword>
<dbReference type="InterPro" id="IPR018370">
    <property type="entry name" value="Chaperonin_Cpn60_CS"/>
</dbReference>
<keyword evidence="4" id="KW-0143">Chaperone</keyword>
<dbReference type="Pfam" id="PF00118">
    <property type="entry name" value="Cpn60_TCP1"/>
    <property type="match status" value="1"/>
</dbReference>
<evidence type="ECO:0000313" key="6">
    <source>
        <dbReference type="EMBL" id="CAB4175662.1"/>
    </source>
</evidence>
<sequence length="543" mass="58489">MSNPREITFGTESRDALRRGVNKLADSVKVTLGPKGRNVVLGRQNHYAITKDGVSVAREVFLKDPVENLGAQMVKQVASNVAMEAGDGTTTATVLAQAILNKGIKLIESGYDPMELKKGIDYATEVIKQYLADTSVKVDNVEQIRNVATISANGDSTIGNIIADAMSVVGFDGVITVEDSRTHETSMEVVEGMQFGGGYISPYFINHMEKFEVNFNKPFILIYCGKIKGLKGLINILDYTVSKKRPLLIIADQIEGDALQALIMNRVNGSLEVAAVRSPGFGEHKVNQLKDIAAVTGAVFLSEDAGHDISNINPEAVEDILGSCEKITVTHDSTVLVNGTREDGEVEKRINEIKAQIEFKENESEKLLLKERLAKLEGGVAILKIGAYSEIELKEKKDRLDDALSATRAAIEEGILPGGGIALLNASASVHAGISDGTYSFGNDETLTGARLLLESCEAPLSAILANAGISFDVIKNKIIESNDPLIGYDARTNQYVNMIESGIIDPSKVTRSALENAVSIAGLMLTTECTLMEERSETQPAQ</sequence>
<gene>
    <name evidence="7" type="ORF">UFOVP1247_268</name>
    <name evidence="6" type="ORF">UFOVP970_308</name>
</gene>
<dbReference type="PRINTS" id="PR00298">
    <property type="entry name" value="CHAPERONIN60"/>
</dbReference>
<accession>A0A6J5RI05</accession>
<reference evidence="7" key="1">
    <citation type="submission" date="2020-05" db="EMBL/GenBank/DDBJ databases">
        <authorList>
            <person name="Chiriac C."/>
            <person name="Salcher M."/>
            <person name="Ghai R."/>
            <person name="Kavagutti S V."/>
        </authorList>
    </citation>
    <scope>NUCLEOTIDE SEQUENCE</scope>
</reference>
<dbReference type="Gene3D" id="3.30.260.10">
    <property type="entry name" value="TCP-1-like chaperonin intermediate domain"/>
    <property type="match status" value="1"/>
</dbReference>
<evidence type="ECO:0000313" key="7">
    <source>
        <dbReference type="EMBL" id="CAB4193897.1"/>
    </source>
</evidence>
<dbReference type="SUPFAM" id="SSF54849">
    <property type="entry name" value="GroEL-intermediate domain like"/>
    <property type="match status" value="1"/>
</dbReference>
<dbReference type="InterPro" id="IPR001844">
    <property type="entry name" value="Cpn60/GroEL"/>
</dbReference>
<dbReference type="FunFam" id="3.50.7.10:FF:000001">
    <property type="entry name" value="60 kDa chaperonin"/>
    <property type="match status" value="1"/>
</dbReference>
<feature type="coiled-coil region" evidence="5">
    <location>
        <begin position="343"/>
        <end position="370"/>
    </location>
</feature>
<evidence type="ECO:0000256" key="1">
    <source>
        <dbReference type="ARBA" id="ARBA00006607"/>
    </source>
</evidence>
<dbReference type="GO" id="GO:0005524">
    <property type="term" value="F:ATP binding"/>
    <property type="evidence" value="ECO:0007669"/>
    <property type="project" value="UniProtKB-KW"/>
</dbReference>
<dbReference type="GO" id="GO:0042026">
    <property type="term" value="P:protein refolding"/>
    <property type="evidence" value="ECO:0007669"/>
    <property type="project" value="InterPro"/>
</dbReference>
<evidence type="ECO:0000256" key="5">
    <source>
        <dbReference type="SAM" id="Coils"/>
    </source>
</evidence>
<dbReference type="NCBIfam" id="NF000592">
    <property type="entry name" value="PRK00013.1"/>
    <property type="match status" value="1"/>
</dbReference>
<dbReference type="Gene3D" id="3.50.7.10">
    <property type="entry name" value="GroEL"/>
    <property type="match status" value="1"/>
</dbReference>
<dbReference type="GO" id="GO:0140662">
    <property type="term" value="F:ATP-dependent protein folding chaperone"/>
    <property type="evidence" value="ECO:0007669"/>
    <property type="project" value="InterPro"/>
</dbReference>
<organism evidence="7">
    <name type="scientific">uncultured Caudovirales phage</name>
    <dbReference type="NCBI Taxonomy" id="2100421"/>
    <lineage>
        <taxon>Viruses</taxon>
        <taxon>Duplodnaviria</taxon>
        <taxon>Heunggongvirae</taxon>
        <taxon>Uroviricota</taxon>
        <taxon>Caudoviricetes</taxon>
        <taxon>Peduoviridae</taxon>
        <taxon>Maltschvirus</taxon>
        <taxon>Maltschvirus maltsch</taxon>
    </lineage>
</organism>
<protein>
    <submittedName>
        <fullName evidence="7">GroL Chaperonin GroEL (HSP60 family)</fullName>
    </submittedName>
</protein>
<proteinExistence type="inferred from homology"/>
<dbReference type="SUPFAM" id="SSF52029">
    <property type="entry name" value="GroEL apical domain-like"/>
    <property type="match status" value="1"/>
</dbReference>
<dbReference type="InterPro" id="IPR002423">
    <property type="entry name" value="Cpn60/GroEL/TCP-1"/>
</dbReference>
<dbReference type="PANTHER" id="PTHR45633">
    <property type="entry name" value="60 KDA HEAT SHOCK PROTEIN, MITOCHONDRIAL"/>
    <property type="match status" value="1"/>
</dbReference>
<dbReference type="InterPro" id="IPR027410">
    <property type="entry name" value="TCP-1-like_intermed_sf"/>
</dbReference>
<dbReference type="NCBIfam" id="NF009488">
    <property type="entry name" value="PRK12850.1"/>
    <property type="match status" value="1"/>
</dbReference>
<name>A0A6J5RI05_9CAUD</name>
<dbReference type="NCBIfam" id="NF009489">
    <property type="entry name" value="PRK12851.1"/>
    <property type="match status" value="1"/>
</dbReference>
<dbReference type="Gene3D" id="1.10.560.10">
    <property type="entry name" value="GroEL-like equatorial domain"/>
    <property type="match status" value="1"/>
</dbReference>
<dbReference type="NCBIfam" id="NF009487">
    <property type="entry name" value="PRK12849.1"/>
    <property type="match status" value="1"/>
</dbReference>
<dbReference type="EMBL" id="LR796916">
    <property type="protein sequence ID" value="CAB4175662.1"/>
    <property type="molecule type" value="Genomic_DNA"/>
</dbReference>
<evidence type="ECO:0000256" key="2">
    <source>
        <dbReference type="ARBA" id="ARBA00022741"/>
    </source>
</evidence>
<dbReference type="SUPFAM" id="SSF48592">
    <property type="entry name" value="GroEL equatorial domain-like"/>
    <property type="match status" value="1"/>
</dbReference>
<dbReference type="PROSITE" id="PS00296">
    <property type="entry name" value="CHAPERONINS_CPN60"/>
    <property type="match status" value="1"/>
</dbReference>
<dbReference type="EMBL" id="LR797195">
    <property type="protein sequence ID" value="CAB4193897.1"/>
    <property type="molecule type" value="Genomic_DNA"/>
</dbReference>
<evidence type="ECO:0000256" key="4">
    <source>
        <dbReference type="ARBA" id="ARBA00023186"/>
    </source>
</evidence>